<dbReference type="Gene3D" id="3.90.220.20">
    <property type="entry name" value="DNA methylase specificity domains"/>
    <property type="match status" value="2"/>
</dbReference>
<sequence length="404" mass="45940">MKQELIVKQKNKLPEGWHVYKMENVCDLKTGGTPSKSHPEYFGGNIKWIVSGDVNKEFIYDVDGRITELGLKNSNARILTKDSVLIALNGQGKTRGTVAVLKTEAACNQSIVAFIPKKRDQLDYTFLFYYLKSGYQKLRNLTGDNERSGLSMRILRPLPVVVPPIDTQKKIVDKIEKQMAQIEMIKKEAERQKVVIESIFQSFLKNIFEKKEISAKWKRFKLGDNNISEIIMGQSPSSSSYNKLQKGLPFYQGKKDFGLISPAPTVWCSKPKKIAKKGDILISIRAPVGPTNIADADCCIGRGLASIRPKTNREFILFQLKYNVQKLQEKSNGSTFEAINKNELFDFEVILPDRLEQEKVIAILNQKEKEIENMKYQINNQLNAINQLPNSILNEVFGQYQIIS</sequence>
<feature type="domain" description="Type I restriction modification DNA specificity" evidence="4">
    <location>
        <begin position="216"/>
        <end position="383"/>
    </location>
</feature>
<comment type="caution">
    <text evidence="5">The sequence shown here is derived from an EMBL/GenBank/DDBJ whole genome shotgun (WGS) entry which is preliminary data.</text>
</comment>
<evidence type="ECO:0000256" key="1">
    <source>
        <dbReference type="ARBA" id="ARBA00010923"/>
    </source>
</evidence>
<keyword evidence="3" id="KW-0238">DNA-binding</keyword>
<comment type="similarity">
    <text evidence="1">Belongs to the type-I restriction system S methylase family.</text>
</comment>
<protein>
    <submittedName>
        <fullName evidence="5">Restriction endonuclease S subunit</fullName>
        <ecNumber evidence="5">3.1.21.3</ecNumber>
    </submittedName>
</protein>
<evidence type="ECO:0000313" key="5">
    <source>
        <dbReference type="EMBL" id="KCZ70586.1"/>
    </source>
</evidence>
<keyword evidence="5" id="KW-0378">Hydrolase</keyword>
<dbReference type="EMBL" id="JMIY01000007">
    <property type="protein sequence ID" value="KCZ70586.1"/>
    <property type="molecule type" value="Genomic_DNA"/>
</dbReference>
<keyword evidence="5" id="KW-0255">Endonuclease</keyword>
<accession>A0A062UU75</accession>
<dbReference type="OrthoDB" id="84651at2157"/>
<evidence type="ECO:0000259" key="4">
    <source>
        <dbReference type="Pfam" id="PF01420"/>
    </source>
</evidence>
<dbReference type="CDD" id="cd17294">
    <property type="entry name" value="RMtype1_S_MmaC7ORF19P_TRD1-CR1_like"/>
    <property type="match status" value="1"/>
</dbReference>
<dbReference type="RefSeq" id="WP_048092294.1">
    <property type="nucleotide sequence ID" value="NZ_JMIY01000007.1"/>
</dbReference>
<reference evidence="5 6" key="1">
    <citation type="journal article" date="2013" name="Nature">
        <title>Anaerobic oxidation of methane coupled to nitrate reduction in a novel archaeal lineage.</title>
        <authorList>
            <person name="Haroon M.F."/>
            <person name="Hu S."/>
            <person name="Shi Y."/>
            <person name="Imelfort M."/>
            <person name="Keller J."/>
            <person name="Hugenholtz P."/>
            <person name="Yuan Z."/>
            <person name="Tyson G.W."/>
        </authorList>
    </citation>
    <scope>NUCLEOTIDE SEQUENCE [LARGE SCALE GENOMIC DNA]</scope>
    <source>
        <strain evidence="5 6">ANME-2d</strain>
    </source>
</reference>
<organism evidence="5 6">
    <name type="scientific">Candidatus Methanoperedens nitratireducens</name>
    <dbReference type="NCBI Taxonomy" id="1392998"/>
    <lineage>
        <taxon>Archaea</taxon>
        <taxon>Methanobacteriati</taxon>
        <taxon>Methanobacteriota</taxon>
        <taxon>Stenosarchaea group</taxon>
        <taxon>Methanomicrobia</taxon>
        <taxon>Methanosarcinales</taxon>
        <taxon>ANME-2 cluster</taxon>
        <taxon>Candidatus Methanoperedentaceae</taxon>
        <taxon>Candidatus Methanoperedens</taxon>
    </lineage>
</organism>
<evidence type="ECO:0000256" key="2">
    <source>
        <dbReference type="ARBA" id="ARBA00022747"/>
    </source>
</evidence>
<dbReference type="AlphaFoldDB" id="A0A062UU75"/>
<evidence type="ECO:0000256" key="3">
    <source>
        <dbReference type="ARBA" id="ARBA00023125"/>
    </source>
</evidence>
<dbReference type="EC" id="3.1.21.3" evidence="5"/>
<dbReference type="GO" id="GO:0009035">
    <property type="term" value="F:type I site-specific deoxyribonuclease activity"/>
    <property type="evidence" value="ECO:0007669"/>
    <property type="project" value="UniProtKB-EC"/>
</dbReference>
<gene>
    <name evidence="5" type="ORF">ANME2D_02607</name>
</gene>
<dbReference type="InterPro" id="IPR000055">
    <property type="entry name" value="Restrct_endonuc_typeI_TRD"/>
</dbReference>
<dbReference type="SUPFAM" id="SSF116734">
    <property type="entry name" value="DNA methylase specificity domain"/>
    <property type="match status" value="2"/>
</dbReference>
<dbReference type="PATRIC" id="fig|1392998.3.peg.2909"/>
<evidence type="ECO:0000313" key="6">
    <source>
        <dbReference type="Proteomes" id="UP000027153"/>
    </source>
</evidence>
<dbReference type="GO" id="GO:0009307">
    <property type="term" value="P:DNA restriction-modification system"/>
    <property type="evidence" value="ECO:0007669"/>
    <property type="project" value="UniProtKB-KW"/>
</dbReference>
<dbReference type="PANTHER" id="PTHR30408">
    <property type="entry name" value="TYPE-1 RESTRICTION ENZYME ECOKI SPECIFICITY PROTEIN"/>
    <property type="match status" value="1"/>
</dbReference>
<dbReference type="InterPro" id="IPR044946">
    <property type="entry name" value="Restrct_endonuc_typeI_TRD_sf"/>
</dbReference>
<name>A0A062UU75_9EURY</name>
<keyword evidence="2" id="KW-0680">Restriction system</keyword>
<proteinExistence type="inferred from homology"/>
<keyword evidence="6" id="KW-1185">Reference proteome</keyword>
<dbReference type="Proteomes" id="UP000027153">
    <property type="component" value="Unassembled WGS sequence"/>
</dbReference>
<feature type="domain" description="Type I restriction modification DNA specificity" evidence="4">
    <location>
        <begin position="14"/>
        <end position="188"/>
    </location>
</feature>
<dbReference type="GO" id="GO:0003677">
    <property type="term" value="F:DNA binding"/>
    <property type="evidence" value="ECO:0007669"/>
    <property type="project" value="UniProtKB-KW"/>
</dbReference>
<dbReference type="PANTHER" id="PTHR30408:SF12">
    <property type="entry name" value="TYPE I RESTRICTION ENZYME MJAVIII SPECIFICITY SUBUNIT"/>
    <property type="match status" value="1"/>
</dbReference>
<keyword evidence="5" id="KW-0540">Nuclease</keyword>
<dbReference type="Pfam" id="PF01420">
    <property type="entry name" value="Methylase_S"/>
    <property type="match status" value="2"/>
</dbReference>
<dbReference type="InterPro" id="IPR052021">
    <property type="entry name" value="Type-I_RS_S_subunit"/>
</dbReference>